<accession>A0A4Y9XNM5</accession>
<reference evidence="2 3" key="1">
    <citation type="submission" date="2019-02" db="EMBL/GenBank/DDBJ databases">
        <title>Genome sequencing of the rare red list fungi Dentipellis fragilis.</title>
        <authorList>
            <person name="Buettner E."/>
            <person name="Kellner H."/>
        </authorList>
    </citation>
    <scope>NUCLEOTIDE SEQUENCE [LARGE SCALE GENOMIC DNA]</scope>
    <source>
        <strain evidence="2 3">DSM 105465</strain>
    </source>
</reference>
<keyword evidence="3" id="KW-1185">Reference proteome</keyword>
<evidence type="ECO:0000256" key="1">
    <source>
        <dbReference type="SAM" id="MobiDB-lite"/>
    </source>
</evidence>
<dbReference type="STRING" id="205917.A0A4Y9XNM5"/>
<evidence type="ECO:0000313" key="2">
    <source>
        <dbReference type="EMBL" id="TFY50811.1"/>
    </source>
</evidence>
<name>A0A4Y9XNM5_9AGAM</name>
<feature type="region of interest" description="Disordered" evidence="1">
    <location>
        <begin position="109"/>
        <end position="168"/>
    </location>
</feature>
<feature type="compositionally biased region" description="Basic and acidic residues" evidence="1">
    <location>
        <begin position="158"/>
        <end position="168"/>
    </location>
</feature>
<gene>
    <name evidence="2" type="ORF">EVG20_g11315</name>
</gene>
<evidence type="ECO:0000313" key="3">
    <source>
        <dbReference type="Proteomes" id="UP000298327"/>
    </source>
</evidence>
<dbReference type="AlphaFoldDB" id="A0A4Y9XNM5"/>
<sequence>PALAITVTIAVTRTAAGPELPPRPHVVPERDNVSTRAVHGGSTPGTDLDTRGSAAGAGSDSSTAGESAGSAYPPQRHAGKVGYGPHYGDSGAGIGDEITGLKEEVLGKRREKADQDAANNPFAESGEKQDQGQDQHRSRGQDSDYERATVTAPAGTEKAGRQVGEEHLSETSNLRTYVLLVSVPPSRRLYLANQMAITPTFFSEAIPANLPSHEQIVALCKEAGDDGRGIVLTDPSSESESGAILAQWCKYGPTVSMDEAATQAWVAEHLAAQPDSEPGSDSEAACQYYTADRGHYLTAE</sequence>
<comment type="caution">
    <text evidence="2">The sequence shown here is derived from an EMBL/GenBank/DDBJ whole genome shotgun (WGS) entry which is preliminary data.</text>
</comment>
<feature type="region of interest" description="Disordered" evidence="1">
    <location>
        <begin position="16"/>
        <end position="88"/>
    </location>
</feature>
<proteinExistence type="predicted"/>
<dbReference type="Proteomes" id="UP000298327">
    <property type="component" value="Unassembled WGS sequence"/>
</dbReference>
<organism evidence="2 3">
    <name type="scientific">Dentipellis fragilis</name>
    <dbReference type="NCBI Taxonomy" id="205917"/>
    <lineage>
        <taxon>Eukaryota</taxon>
        <taxon>Fungi</taxon>
        <taxon>Dikarya</taxon>
        <taxon>Basidiomycota</taxon>
        <taxon>Agaricomycotina</taxon>
        <taxon>Agaricomycetes</taxon>
        <taxon>Russulales</taxon>
        <taxon>Hericiaceae</taxon>
        <taxon>Dentipellis</taxon>
    </lineage>
</organism>
<feature type="non-terminal residue" evidence="2">
    <location>
        <position position="1"/>
    </location>
</feature>
<feature type="compositionally biased region" description="Low complexity" evidence="1">
    <location>
        <begin position="52"/>
        <end position="71"/>
    </location>
</feature>
<dbReference type="EMBL" id="SEOQ01001696">
    <property type="protein sequence ID" value="TFY50811.1"/>
    <property type="molecule type" value="Genomic_DNA"/>
</dbReference>
<feature type="compositionally biased region" description="Basic and acidic residues" evidence="1">
    <location>
        <begin position="125"/>
        <end position="147"/>
    </location>
</feature>
<protein>
    <submittedName>
        <fullName evidence="2">Uncharacterized protein</fullName>
    </submittedName>
</protein>
<dbReference type="OrthoDB" id="2500073at2759"/>